<gene>
    <name evidence="3" type="ORF">IGS73_03985</name>
</gene>
<sequence>MIGCGELVDVRGGVHLLAVDRLRIGDRVSIHPLCYIDATGGISIGNDTSIAHNVTIMSTEHRFDRDDVPIRDQGVTEEPVVISDNVWIGAGSRILAGVTVGTGSVVAAGAVVVKDVPPGVIVGGVPARVIRERGTGE</sequence>
<keyword evidence="2" id="KW-0677">Repeat</keyword>
<dbReference type="PROSITE" id="PS00101">
    <property type="entry name" value="HEXAPEP_TRANSFERASES"/>
    <property type="match status" value="1"/>
</dbReference>
<dbReference type="PANTHER" id="PTHR23416">
    <property type="entry name" value="SIALIC ACID SYNTHASE-RELATED"/>
    <property type="match status" value="1"/>
</dbReference>
<dbReference type="Gene3D" id="2.160.10.10">
    <property type="entry name" value="Hexapeptide repeat proteins"/>
    <property type="match status" value="1"/>
</dbReference>
<dbReference type="GO" id="GO:0016746">
    <property type="term" value="F:acyltransferase activity"/>
    <property type="evidence" value="ECO:0007669"/>
    <property type="project" value="UniProtKB-KW"/>
</dbReference>
<dbReference type="AlphaFoldDB" id="A0A7L9J4K1"/>
<keyword evidence="1 3" id="KW-0808">Transferase</keyword>
<evidence type="ECO:0000256" key="2">
    <source>
        <dbReference type="ARBA" id="ARBA00022737"/>
    </source>
</evidence>
<dbReference type="EMBL" id="CP062789">
    <property type="protein sequence ID" value="QOK24488.1"/>
    <property type="molecule type" value="Genomic_DNA"/>
</dbReference>
<dbReference type="InterPro" id="IPR018357">
    <property type="entry name" value="Hexapep_transf_CS"/>
</dbReference>
<accession>A0A7L9J4K1</accession>
<dbReference type="InterPro" id="IPR051159">
    <property type="entry name" value="Hexapeptide_acetyltransf"/>
</dbReference>
<dbReference type="Pfam" id="PF00132">
    <property type="entry name" value="Hexapep"/>
    <property type="match status" value="1"/>
</dbReference>
<protein>
    <submittedName>
        <fullName evidence="3">Acyltransferase</fullName>
    </submittedName>
</protein>
<evidence type="ECO:0000256" key="1">
    <source>
        <dbReference type="ARBA" id="ARBA00022679"/>
    </source>
</evidence>
<proteinExistence type="predicted"/>
<evidence type="ECO:0000313" key="3">
    <source>
        <dbReference type="EMBL" id="QOK24488.1"/>
    </source>
</evidence>
<dbReference type="Proteomes" id="UP000593998">
    <property type="component" value="Chromosome"/>
</dbReference>
<dbReference type="InterPro" id="IPR001451">
    <property type="entry name" value="Hexapep"/>
</dbReference>
<organism evidence="3 4">
    <name type="scientific">Janibacter indicus</name>
    <dbReference type="NCBI Taxonomy" id="857417"/>
    <lineage>
        <taxon>Bacteria</taxon>
        <taxon>Bacillati</taxon>
        <taxon>Actinomycetota</taxon>
        <taxon>Actinomycetes</taxon>
        <taxon>Micrococcales</taxon>
        <taxon>Intrasporangiaceae</taxon>
        <taxon>Janibacter</taxon>
    </lineage>
</organism>
<reference evidence="3 4" key="1">
    <citation type="submission" date="2020-10" db="EMBL/GenBank/DDBJ databases">
        <title>Janibacter indicus TT2 genome sequence.</title>
        <authorList>
            <person name="Lee K."/>
            <person name="Ganzorig M."/>
        </authorList>
    </citation>
    <scope>NUCLEOTIDE SEQUENCE [LARGE SCALE GENOMIC DNA]</scope>
    <source>
        <strain evidence="3 4">TT2</strain>
    </source>
</reference>
<keyword evidence="3" id="KW-0012">Acyltransferase</keyword>
<dbReference type="InterPro" id="IPR011004">
    <property type="entry name" value="Trimer_LpxA-like_sf"/>
</dbReference>
<name>A0A7L9J4K1_9MICO</name>
<dbReference type="PANTHER" id="PTHR23416:SF78">
    <property type="entry name" value="LIPOPOLYSACCHARIDE BIOSYNTHESIS O-ACETYL TRANSFERASE WBBJ-RELATED"/>
    <property type="match status" value="1"/>
</dbReference>
<evidence type="ECO:0000313" key="4">
    <source>
        <dbReference type="Proteomes" id="UP000593998"/>
    </source>
</evidence>
<dbReference type="CDD" id="cd04647">
    <property type="entry name" value="LbH_MAT_like"/>
    <property type="match status" value="1"/>
</dbReference>
<dbReference type="SUPFAM" id="SSF51161">
    <property type="entry name" value="Trimeric LpxA-like enzymes"/>
    <property type="match status" value="1"/>
</dbReference>